<proteinExistence type="predicted"/>
<protein>
    <submittedName>
        <fullName evidence="1">Uncharacterized protein</fullName>
    </submittedName>
</protein>
<sequence>MHQMEHVCFRLLKIFNQLKDSHGELGPDGVGFPGIGS</sequence>
<dbReference type="Proteomes" id="UP000055024">
    <property type="component" value="Unassembled WGS sequence"/>
</dbReference>
<dbReference type="AlphaFoldDB" id="A0A0V1F318"/>
<keyword evidence="2" id="KW-1185">Reference proteome</keyword>
<organism evidence="1 2">
    <name type="scientific">Trichinella zimbabwensis</name>
    <dbReference type="NCBI Taxonomy" id="268475"/>
    <lineage>
        <taxon>Eukaryota</taxon>
        <taxon>Metazoa</taxon>
        <taxon>Ecdysozoa</taxon>
        <taxon>Nematoda</taxon>
        <taxon>Enoplea</taxon>
        <taxon>Dorylaimia</taxon>
        <taxon>Trichinellida</taxon>
        <taxon>Trichinellidae</taxon>
        <taxon>Trichinella</taxon>
    </lineage>
</organism>
<dbReference type="OrthoDB" id="10507534at2759"/>
<evidence type="ECO:0000313" key="1">
    <source>
        <dbReference type="EMBL" id="KRY80133.1"/>
    </source>
</evidence>
<gene>
    <name evidence="1" type="ORF">T11_16472</name>
</gene>
<evidence type="ECO:0000313" key="2">
    <source>
        <dbReference type="Proteomes" id="UP000055024"/>
    </source>
</evidence>
<reference evidence="1 2" key="1">
    <citation type="submission" date="2015-01" db="EMBL/GenBank/DDBJ databases">
        <title>Evolution of Trichinella species and genotypes.</title>
        <authorList>
            <person name="Korhonen P.K."/>
            <person name="Edoardo P."/>
            <person name="Giuseppe L.R."/>
            <person name="Gasser R.B."/>
        </authorList>
    </citation>
    <scope>NUCLEOTIDE SEQUENCE [LARGE SCALE GENOMIC DNA]</scope>
    <source>
        <strain evidence="1">ISS1029</strain>
    </source>
</reference>
<name>A0A0V1F318_9BILA</name>
<comment type="caution">
    <text evidence="1">The sequence shown here is derived from an EMBL/GenBank/DDBJ whole genome shotgun (WGS) entry which is preliminary data.</text>
</comment>
<dbReference type="EMBL" id="JYDP01007056">
    <property type="protein sequence ID" value="KRY80133.1"/>
    <property type="molecule type" value="Genomic_DNA"/>
</dbReference>
<accession>A0A0V1F318</accession>